<dbReference type="OrthoDB" id="1412060at2759"/>
<organism evidence="2 3">
    <name type="scientific">Trifolium subterraneum</name>
    <name type="common">Subterranean clover</name>
    <dbReference type="NCBI Taxonomy" id="3900"/>
    <lineage>
        <taxon>Eukaryota</taxon>
        <taxon>Viridiplantae</taxon>
        <taxon>Streptophyta</taxon>
        <taxon>Embryophyta</taxon>
        <taxon>Tracheophyta</taxon>
        <taxon>Spermatophyta</taxon>
        <taxon>Magnoliopsida</taxon>
        <taxon>eudicotyledons</taxon>
        <taxon>Gunneridae</taxon>
        <taxon>Pentapetalae</taxon>
        <taxon>rosids</taxon>
        <taxon>fabids</taxon>
        <taxon>Fabales</taxon>
        <taxon>Fabaceae</taxon>
        <taxon>Papilionoideae</taxon>
        <taxon>50 kb inversion clade</taxon>
        <taxon>NPAAA clade</taxon>
        <taxon>Hologalegina</taxon>
        <taxon>IRL clade</taxon>
        <taxon>Trifolieae</taxon>
        <taxon>Trifolium</taxon>
    </lineage>
</organism>
<name>A0A2Z6PRU8_TRISU</name>
<sequence>MQETIIISWLSQMDVPQDAFRLVVAKILECARDMIKTHKNLRILPIRVNLVVTRASEDESDEDDDDESDEGIESDEAEKSCVKGSETMDVEIEKNCAICIENFNFNVGVPMPCLTL</sequence>
<dbReference type="AlphaFoldDB" id="A0A2Z6PRU8"/>
<accession>A0A2Z6PRU8</accession>
<proteinExistence type="predicted"/>
<evidence type="ECO:0000313" key="3">
    <source>
        <dbReference type="Proteomes" id="UP000242715"/>
    </source>
</evidence>
<keyword evidence="3" id="KW-1185">Reference proteome</keyword>
<evidence type="ECO:0000313" key="2">
    <source>
        <dbReference type="EMBL" id="GAU49197.1"/>
    </source>
</evidence>
<protein>
    <submittedName>
        <fullName evidence="2">Uncharacterized protein</fullName>
    </submittedName>
</protein>
<feature type="compositionally biased region" description="Acidic residues" evidence="1">
    <location>
        <begin position="58"/>
        <end position="76"/>
    </location>
</feature>
<feature type="region of interest" description="Disordered" evidence="1">
    <location>
        <begin position="55"/>
        <end position="84"/>
    </location>
</feature>
<dbReference type="Proteomes" id="UP000242715">
    <property type="component" value="Unassembled WGS sequence"/>
</dbReference>
<gene>
    <name evidence="2" type="ORF">TSUD_371890</name>
</gene>
<reference evidence="3" key="1">
    <citation type="journal article" date="2017" name="Front. Plant Sci.">
        <title>Climate Clever Clovers: New Paradigm to Reduce the Environmental Footprint of Ruminants by Breeding Low Methanogenic Forages Utilizing Haplotype Variation.</title>
        <authorList>
            <person name="Kaur P."/>
            <person name="Appels R."/>
            <person name="Bayer P.E."/>
            <person name="Keeble-Gagnere G."/>
            <person name="Wang J."/>
            <person name="Hirakawa H."/>
            <person name="Shirasawa K."/>
            <person name="Vercoe P."/>
            <person name="Stefanova K."/>
            <person name="Durmic Z."/>
            <person name="Nichols P."/>
            <person name="Revell C."/>
            <person name="Isobe S.N."/>
            <person name="Edwards D."/>
            <person name="Erskine W."/>
        </authorList>
    </citation>
    <scope>NUCLEOTIDE SEQUENCE [LARGE SCALE GENOMIC DNA]</scope>
    <source>
        <strain evidence="3">cv. Daliak</strain>
    </source>
</reference>
<evidence type="ECO:0000256" key="1">
    <source>
        <dbReference type="SAM" id="MobiDB-lite"/>
    </source>
</evidence>
<dbReference type="EMBL" id="DF974528">
    <property type="protein sequence ID" value="GAU49197.1"/>
    <property type="molecule type" value="Genomic_DNA"/>
</dbReference>